<keyword evidence="6" id="KW-1185">Reference proteome</keyword>
<gene>
    <name evidence="2" type="ORF">GPM918_LOCUS43537</name>
    <name evidence="3" type="ORF">OVA965_LOCUS46103</name>
    <name evidence="4" type="ORF">SRO942_LOCUS45051</name>
    <name evidence="5" type="ORF">TMI583_LOCUS50345</name>
</gene>
<dbReference type="EMBL" id="CAJOBC010106826">
    <property type="protein sequence ID" value="CAF4505639.1"/>
    <property type="molecule type" value="Genomic_DNA"/>
</dbReference>
<accession>A0A816C215</accession>
<evidence type="ECO:0000313" key="5">
    <source>
        <dbReference type="EMBL" id="CAF4578679.1"/>
    </source>
</evidence>
<reference evidence="2" key="1">
    <citation type="submission" date="2021-02" db="EMBL/GenBank/DDBJ databases">
        <authorList>
            <person name="Nowell W R."/>
        </authorList>
    </citation>
    <scope>NUCLEOTIDE SEQUENCE</scope>
</reference>
<organism evidence="2 6">
    <name type="scientific">Didymodactylos carnosus</name>
    <dbReference type="NCBI Taxonomy" id="1234261"/>
    <lineage>
        <taxon>Eukaryota</taxon>
        <taxon>Metazoa</taxon>
        <taxon>Spiralia</taxon>
        <taxon>Gnathifera</taxon>
        <taxon>Rotifera</taxon>
        <taxon>Eurotatoria</taxon>
        <taxon>Bdelloidea</taxon>
        <taxon>Philodinida</taxon>
        <taxon>Philodinidae</taxon>
        <taxon>Didymodactylos</taxon>
    </lineage>
</organism>
<feature type="non-terminal residue" evidence="2">
    <location>
        <position position="1"/>
    </location>
</feature>
<evidence type="ECO:0000256" key="1">
    <source>
        <dbReference type="SAM" id="MobiDB-lite"/>
    </source>
</evidence>
<dbReference type="Proteomes" id="UP000663829">
    <property type="component" value="Unassembled WGS sequence"/>
</dbReference>
<evidence type="ECO:0000313" key="6">
    <source>
        <dbReference type="Proteomes" id="UP000663829"/>
    </source>
</evidence>
<evidence type="ECO:0000313" key="4">
    <source>
        <dbReference type="EMBL" id="CAF4505639.1"/>
    </source>
</evidence>
<proteinExistence type="predicted"/>
<dbReference type="EMBL" id="CAJNOK010080473">
    <property type="protein sequence ID" value="CAF1682197.1"/>
    <property type="molecule type" value="Genomic_DNA"/>
</dbReference>
<dbReference type="Proteomes" id="UP000677228">
    <property type="component" value="Unassembled WGS sequence"/>
</dbReference>
<dbReference type="AlphaFoldDB" id="A0A816C215"/>
<feature type="region of interest" description="Disordered" evidence="1">
    <location>
        <begin position="27"/>
        <end position="48"/>
    </location>
</feature>
<dbReference type="Proteomes" id="UP000681722">
    <property type="component" value="Unassembled WGS sequence"/>
</dbReference>
<comment type="caution">
    <text evidence="2">The sequence shown here is derived from an EMBL/GenBank/DDBJ whole genome shotgun (WGS) entry which is preliminary data.</text>
</comment>
<protein>
    <submittedName>
        <fullName evidence="2">Uncharacterized protein</fullName>
    </submittedName>
</protein>
<dbReference type="Proteomes" id="UP000682733">
    <property type="component" value="Unassembled WGS sequence"/>
</dbReference>
<dbReference type="EMBL" id="CAJNOQ010039808">
    <property type="protein sequence ID" value="CAF1617738.1"/>
    <property type="molecule type" value="Genomic_DNA"/>
</dbReference>
<name>A0A816C215_9BILA</name>
<dbReference type="EMBL" id="CAJOBA010120437">
    <property type="protein sequence ID" value="CAF4578679.1"/>
    <property type="molecule type" value="Genomic_DNA"/>
</dbReference>
<evidence type="ECO:0000313" key="2">
    <source>
        <dbReference type="EMBL" id="CAF1617738.1"/>
    </source>
</evidence>
<evidence type="ECO:0000313" key="3">
    <source>
        <dbReference type="EMBL" id="CAF1682197.1"/>
    </source>
</evidence>
<sequence length="48" mass="5468">FFDELHFASGQRAAMTQLQTHTSPFQFYAANGDDEDDDDNNLQNTQSQ</sequence>